<feature type="domain" description="Tyrosine-protein kinase ephrin type A/B receptor-like" evidence="4">
    <location>
        <begin position="469"/>
        <end position="506"/>
    </location>
</feature>
<sequence>MSRVLACLASLALLVATVRLAAAATCFDLPPVLQNDPVQNEAATTPSVAAMSWTPNLVAGGCNEALEGYIIDLVLPSPMSPLAALTSSALNSYTITELDPGQTAAGFFRPYGQWPSDQDEGSDFDRFSRCGVLVSPDRSGADELDDCMCPAGFGRTTPTEPCVQCAAGTYRSGFGNEICTECPAGTDSPAGATSLAQCVCPAGDYLDDPGPPSKICTACPIGTWKAALSDATSCNECDLVTETTVGNSSTSAAACVCKDGYFRNATSGECELCPLGSYSDSLNAGSCTACPEGFTTLDEGATSAAACAVCAPGRFGADCSGLCACADGTLCIDGLTGSGNCTCSSGSGLSGPSCDQCEVTTYYGPHCNMTVECFFGLPSFGFLGTGTCVACHADRYDHSADNRCTTCAPNNSGVDCRTCLAGSGVNPADVGGLCTPCSPGRFNPSARMGAPCQQCAPGSFSTQPRATGCELCARGEYQPSPGAVGCLPCGLGMTTGAAGAADIFACSPCPENTFKDVVGAGVCLQCPGNQTTDGETGASVPTACGCPPGEGGGELAGVPTCLPCTPGYVSQSHGTQPCTICPRGTTWASASAGCLPCPFGGYCTGGAARPVPDNGFHPVPGLPLSAAVFEPCTPARVCLRGGLCRDGHGGTRCAFCLDGWVKNPQTGVCEKCPSSIPYIFVGIALLGGILCLLLVKLARKNTAFFTAASVGFNYLQLIAILSSFNIKWPSWTQRFFEVLSAANIDLQLFKPECLVSNSSEAYTTIWIIKLCAPWFLLSLFLIGFGAYKLYAQLRGVAPIVQASMKYAFTNAAVMAMFVMYLLVTNTALEIFPCTKQVDGKHTMNREPSIRCYEGRWNKLLAGSLVTMIMFSLFMPAAVAFVLYRRRFNLWKRKNLSRFGLLYLRYRPQFYFFEIAVLCRKFGVVFGKVVFSFSVVGQVVTAMLVVSASLILQLKSHPYATMRINRLEVLMLSCATLVLTVAFGYALADGDLSTATATLLGVVLIVVVCATVLVIVICIILEIRKTYRLIQHGLVGRYVVDRLDVWQPFFDAELHLLSHTQKPDEGGSQVAGSSIVMTFASEKPVQLVCEIFLESVITRRTDASKDRLAADLSPLWQPKAQRVDVSADLRLHTVVMRAPRPGHYVATFAVVDCSDGVDARARRVSNTDMERQSRWHKWWSSFVAFVDGSVTDQAHAPSMVRAMMIDGAERVIRFRVTASPEWEATDAMVGSKVDLSRGGSSGELVSEQPWVEASEMHSITTMDEAQLDAQFGGQLETFA</sequence>
<dbReference type="Gene3D" id="2.10.50.10">
    <property type="entry name" value="Tumor Necrosis Factor Receptor, subunit A, domain 2"/>
    <property type="match status" value="5"/>
</dbReference>
<feature type="transmembrane region" description="Helical" evidence="1">
    <location>
        <begin position="998"/>
        <end position="1020"/>
    </location>
</feature>
<dbReference type="InterPro" id="IPR009030">
    <property type="entry name" value="Growth_fac_rcpt_cys_sf"/>
</dbReference>
<dbReference type="InterPro" id="IPR010308">
    <property type="entry name" value="TRP_C"/>
</dbReference>
<evidence type="ECO:0000259" key="3">
    <source>
        <dbReference type="Pfam" id="PF06011"/>
    </source>
</evidence>
<keyword evidence="1" id="KW-1133">Transmembrane helix</keyword>
<dbReference type="OMA" id="LTECILW"/>
<accession>A0A0L0DDD9</accession>
<feature type="transmembrane region" description="Helical" evidence="1">
    <location>
        <begin position="702"/>
        <end position="724"/>
    </location>
</feature>
<feature type="signal peptide" evidence="2">
    <location>
        <begin position="1"/>
        <end position="23"/>
    </location>
</feature>
<evidence type="ECO:0000313" key="5">
    <source>
        <dbReference type="EMBL" id="KNC50235.1"/>
    </source>
</evidence>
<dbReference type="AlphaFoldDB" id="A0A0L0DDD9"/>
<dbReference type="OrthoDB" id="439917at2759"/>
<keyword evidence="2" id="KW-0732">Signal</keyword>
<dbReference type="EMBL" id="GL349460">
    <property type="protein sequence ID" value="KNC50235.1"/>
    <property type="molecule type" value="Genomic_DNA"/>
</dbReference>
<dbReference type="Pfam" id="PF07699">
    <property type="entry name" value="Ephrin_rec_like"/>
    <property type="match status" value="3"/>
</dbReference>
<dbReference type="PANTHER" id="PTHR11319">
    <property type="entry name" value="G PROTEIN-COUPLED RECEPTOR-RELATED"/>
    <property type="match status" value="1"/>
</dbReference>
<dbReference type="SMART" id="SM01411">
    <property type="entry name" value="Ephrin_rec_like"/>
    <property type="match status" value="6"/>
</dbReference>
<dbReference type="InterPro" id="IPR011641">
    <property type="entry name" value="Tyr-kin_ephrin_A/B_rcpt-like"/>
</dbReference>
<dbReference type="Pfam" id="PF06011">
    <property type="entry name" value="TRP"/>
    <property type="match status" value="1"/>
</dbReference>
<feature type="transmembrane region" description="Helical" evidence="1">
    <location>
        <begin position="859"/>
        <end position="883"/>
    </location>
</feature>
<feature type="chain" id="PRO_5005537480" description="Tyrosine-protein kinase ephrin type A/B receptor-like domain-containing protein" evidence="2">
    <location>
        <begin position="24"/>
        <end position="1278"/>
    </location>
</feature>
<dbReference type="PANTHER" id="PTHR11319:SF35">
    <property type="entry name" value="OUTER MEMBRANE PROTEIN PMPC-RELATED"/>
    <property type="match status" value="1"/>
</dbReference>
<feature type="domain" description="Tyrosine-protein kinase ephrin type A/B receptor-like" evidence="4">
    <location>
        <begin position="159"/>
        <end position="198"/>
    </location>
</feature>
<feature type="transmembrane region" description="Helical" evidence="1">
    <location>
        <begin position="928"/>
        <end position="951"/>
    </location>
</feature>
<keyword evidence="1" id="KW-0472">Membrane</keyword>
<feature type="transmembrane region" description="Helical" evidence="1">
    <location>
        <begin position="963"/>
        <end position="986"/>
    </location>
</feature>
<dbReference type="Proteomes" id="UP000054408">
    <property type="component" value="Unassembled WGS sequence"/>
</dbReference>
<evidence type="ECO:0008006" key="7">
    <source>
        <dbReference type="Google" id="ProtNLM"/>
    </source>
</evidence>
<dbReference type="SUPFAM" id="SSF57184">
    <property type="entry name" value="Growth factor receptor domain"/>
    <property type="match status" value="2"/>
</dbReference>
<evidence type="ECO:0000313" key="6">
    <source>
        <dbReference type="Proteomes" id="UP000054408"/>
    </source>
</evidence>
<reference evidence="5 6" key="1">
    <citation type="submission" date="2010-05" db="EMBL/GenBank/DDBJ databases">
        <title>The Genome Sequence of Thecamonas trahens ATCC 50062.</title>
        <authorList>
            <consortium name="The Broad Institute Genome Sequencing Platform"/>
            <person name="Russ C."/>
            <person name="Cuomo C."/>
            <person name="Shea T."/>
            <person name="Young S.K."/>
            <person name="Zeng Q."/>
            <person name="Koehrsen M."/>
            <person name="Haas B."/>
            <person name="Borodovsky M."/>
            <person name="Guigo R."/>
            <person name="Alvarado L."/>
            <person name="Berlin A."/>
            <person name="Bochicchio J."/>
            <person name="Borenstein D."/>
            <person name="Chapman S."/>
            <person name="Chen Z."/>
            <person name="Freedman E."/>
            <person name="Gellesch M."/>
            <person name="Goldberg J."/>
            <person name="Griggs A."/>
            <person name="Gujja S."/>
            <person name="Heilman E."/>
            <person name="Heiman D."/>
            <person name="Hepburn T."/>
            <person name="Howarth C."/>
            <person name="Jen D."/>
            <person name="Larson L."/>
            <person name="Mehta T."/>
            <person name="Park D."/>
            <person name="Pearson M."/>
            <person name="Roberts A."/>
            <person name="Saif S."/>
            <person name="Shenoy N."/>
            <person name="Sisk P."/>
            <person name="Stolte C."/>
            <person name="Sykes S."/>
            <person name="Thomson T."/>
            <person name="Walk T."/>
            <person name="White J."/>
            <person name="Yandava C."/>
            <person name="Burger G."/>
            <person name="Gray M.W."/>
            <person name="Holland P.W.H."/>
            <person name="King N."/>
            <person name="Lang F.B.F."/>
            <person name="Roger A.J."/>
            <person name="Ruiz-Trillo I."/>
            <person name="Lander E."/>
            <person name="Nusbaum C."/>
        </authorList>
    </citation>
    <scope>NUCLEOTIDE SEQUENCE [LARGE SCALE GENOMIC DNA]</scope>
    <source>
        <strain evidence="5 6">ATCC 50062</strain>
    </source>
</reference>
<feature type="transmembrane region" description="Helical" evidence="1">
    <location>
        <begin position="676"/>
        <end position="695"/>
    </location>
</feature>
<gene>
    <name evidence="5" type="ORF">AMSG_06390</name>
</gene>
<dbReference type="RefSeq" id="XP_013757065.1">
    <property type="nucleotide sequence ID" value="XM_013901611.1"/>
</dbReference>
<feature type="transmembrane region" description="Helical" evidence="1">
    <location>
        <begin position="765"/>
        <end position="787"/>
    </location>
</feature>
<dbReference type="STRING" id="461836.A0A0L0DDD9"/>
<evidence type="ECO:0000256" key="1">
    <source>
        <dbReference type="SAM" id="Phobius"/>
    </source>
</evidence>
<evidence type="ECO:0000259" key="4">
    <source>
        <dbReference type="Pfam" id="PF07699"/>
    </source>
</evidence>
<organism evidence="5 6">
    <name type="scientific">Thecamonas trahens ATCC 50062</name>
    <dbReference type="NCBI Taxonomy" id="461836"/>
    <lineage>
        <taxon>Eukaryota</taxon>
        <taxon>Apusozoa</taxon>
        <taxon>Apusomonadida</taxon>
        <taxon>Apusomonadidae</taxon>
        <taxon>Thecamonas</taxon>
    </lineage>
</organism>
<protein>
    <recommendedName>
        <fullName evidence="7">Tyrosine-protein kinase ephrin type A/B receptor-like domain-containing protein</fullName>
    </recommendedName>
</protein>
<keyword evidence="1" id="KW-0812">Transmembrane</keyword>
<keyword evidence="6" id="KW-1185">Reference proteome</keyword>
<feature type="domain" description="TRP C-terminal" evidence="3">
    <location>
        <begin position="888"/>
        <end position="1022"/>
    </location>
</feature>
<feature type="domain" description="Tyrosine-protein kinase ephrin type A/B receptor-like" evidence="4">
    <location>
        <begin position="260"/>
        <end position="307"/>
    </location>
</feature>
<evidence type="ECO:0000256" key="2">
    <source>
        <dbReference type="SAM" id="SignalP"/>
    </source>
</evidence>
<name>A0A0L0DDD9_THETB</name>
<proteinExistence type="predicted"/>
<dbReference type="eggNOG" id="KOG1217">
    <property type="taxonomic scope" value="Eukaryota"/>
</dbReference>
<feature type="transmembrane region" description="Helical" evidence="1">
    <location>
        <begin position="807"/>
        <end position="828"/>
    </location>
</feature>
<dbReference type="GeneID" id="25565554"/>